<dbReference type="SUPFAM" id="SSF52540">
    <property type="entry name" value="P-loop containing nucleoside triphosphate hydrolases"/>
    <property type="match status" value="1"/>
</dbReference>
<dbReference type="EMBL" id="JALLBG020000196">
    <property type="protein sequence ID" value="KAL3759919.1"/>
    <property type="molecule type" value="Genomic_DNA"/>
</dbReference>
<dbReference type="Gene3D" id="3.40.50.300">
    <property type="entry name" value="P-loop containing nucleotide triphosphate hydrolases"/>
    <property type="match status" value="1"/>
</dbReference>
<feature type="compositionally biased region" description="Basic residues" evidence="1">
    <location>
        <begin position="89"/>
        <end position="99"/>
    </location>
</feature>
<organism evidence="2 3">
    <name type="scientific">Discostella pseudostelligera</name>
    <dbReference type="NCBI Taxonomy" id="259834"/>
    <lineage>
        <taxon>Eukaryota</taxon>
        <taxon>Sar</taxon>
        <taxon>Stramenopiles</taxon>
        <taxon>Ochrophyta</taxon>
        <taxon>Bacillariophyta</taxon>
        <taxon>Coscinodiscophyceae</taxon>
        <taxon>Thalassiosirophycidae</taxon>
        <taxon>Stephanodiscales</taxon>
        <taxon>Stephanodiscaceae</taxon>
        <taxon>Discostella</taxon>
    </lineage>
</organism>
<feature type="compositionally biased region" description="Low complexity" evidence="1">
    <location>
        <begin position="165"/>
        <end position="175"/>
    </location>
</feature>
<sequence length="2578" mass="297133">MIFATPSIIPSLRNRMLSSLTTIAYYPTLRLLTTVLFSPSTFAYLAGSYILVKILRSWFRRCLPSNNSTTTRTSGGGSGGGDSGGDTRRRGRRGSRRHIASGDDDDNENESTTTAANIDVDLSAQLRTLSIAWNSNLSVVPTITLVPLDNDISLELDRVMMMTTMTDNNNDNNNTHPNTSDDGGGKEPRNPELDMSLEMEDPPTSTAAEDTDGQNNNSDAMEVDHDGNDSMIMEDDVNHPAGEKEDNCDDDQASSSSSAGGTNKNAIEQMIENSFTSYSLDCYPYTFSPLLLFTNSGYFDKGYSNYNAVAAFFAPALRELGAASGSNSGYCGDGDGRGDVGADSNNSNWTKVEGRNGRREQRKNGNNNDAPADATCASAASNAMDTKDDGYDDGGFNMLHSVVFDRKNLTYDELFNHIVATQSIVTCCIDAHFTAFQMLNKQTLLYYDPLSPHLMVAKSERDVHLVALYLLMKCHYGDNAHIHENEKYYTAPTSTRLQNTVFQMWKKINNVDLNSLNVRFHRLPLNLSQYLFINDMKSPRNMSIQLTGNTCYFQTYLFVLLCKVGKPVLTRDGNSITLQDPDLLEKATIRIAQFLLTFFVDTERRIIRPYTNSNFILDFYRYKSSSYYLAFVRYLLHKKISVPNYDKQYEGITMFYSFVKNLHGYDKFVLEGATSSTPNSKSLQYVQSTEGASRKLGRGDYYKYRAANLMFGCNAGAMYGITCFSEFNAWRKNQLLSFYDVIKSRIHGLAEEINSSGLSKYRDYYFMPQFEVGQQELIDIHHYTYLIDLCSLGKAPERLAKIVYDVNSYLVGHIYFSTQNRNNYHKMMSRDQFGNTKRYMSEFCKNFLTVEWFSEYVGLGFSEINPKEKDINSLTQTVFYRNELMRHQGFRQEYEFEKECINQMARSNVRRYESMFNEGRSANEKYEAYVKIGYGITYSKYNTLMHFLTVAESYWANPDVNNVQLFGKDIRTILSLSCQKIFLDPGHCGYYYYGPLELRDSFRSEFDLAVSKGFGRACATVATTKVRGCNNLAVVDRVYEFYYLKGILERLFLNANNTRIKSDNMMLNLLLLSLQLDFGLFDQYASLLNIPFMKDLQHEADTRELQVEIANLIYDFDRKHGANSVTRSKVEELLFEVSYKFLINKNFDINSSQFKLIAMLNADSDYQEYVLLVKIYMSLCSINKSVEVDYYKMKVNGAFHIIIPFNFSKMTSEYLEEITKVHSFSENNGIMMYDDIHVFDLRPHQPEINLYRIRLESSNPEIQSMVKYIEFTNVFQALSKEEQYLIFIADNVILVDVHAGGKMSVRINQVDAKVATIFFNEAISFIPCFKFSESEDVIMFTSRNIHYLVDKGGQFCPDYYGMKHELIECISSEEIFVDLNDEPRFRTAKLNELITESKVVVYFPDYMLLVSSRHQLINLLDYAIYIRNIGFFVLVLFALRRTSIHLEFIERKDKVVQIAGPWKEAILYVLNRSVNSHYDSIFEKQFVDVNQHKRLPLRDFIEVLAENFTRYQRYVDGEYQIVPREKQKRFLEHIICGGECFHFSEVGSGKTKDAHMHLARGGKEKDTLIILVPEHLLPDARTQVFRHCLNLNFRQDYRIHDDILSLLHKDVGFISISGRNQKQIFVTSFNQFKKALTYEKICKKIRPHREHILVIADEVDDFLERDKLVFNICSNKANTFDRNTLEYFYEVSYAAYHAIECRPIFFAAANPLYWKELYSKYLAIHGEIQDASKSLNKSFGIFNEKTLRHCSTSIAHDIEGYKALIARPYESVNRAMPGSYYSDVERTIFLTFVILSEDIAKYDELFQGERKFITFEYWKEHLAELDFDELVYGHDRLSEIAEKHPSTLSGLIRFLFVIILKRMEVRDRSKSVNSIDIIFNFDCIGFTGTPFLDNYPTSDYIRHQRVDDIPPCIDRSFYAYTSEDLETEEFEERFARFQGQNSNVRLEFVSSDFMHETLKVSEVDTLEAIFKKEEKKLQVANGGETATPPFNVIVDLCGIFKLSSIDDVRSLILKHFGPDVFHYIYHIDQTDGSDRMLCIKSNNDVTFDEEFYKFLCRSYGANLRERVFFFIDNRNYIGKDVPYQLVFQKHFKLPLFVKSVVIAHDVEDFSKIWQAMGRSRTMNETTFSIYKNKIPAGLVDETRGLADIKEHPLTKVLYTRNCDSKMAGNLSSIYQTLIALYNLSQDSFYYSDEIVNTFIEKMERTIDTKVKSIEEKLVRILLESPLALGPMGKILQHIFIDKFRRSSSNSVAKNSLSTQMVDTLVRHIVRQKFEQRPPSRDIYDEYIRFLSGEQASLMEISYTKQQQKQKQKQQAKSQDNDTMDVFDKQNQLKFVSKEGNYFKSTVDPEEDATKKVLALPLSIPIFSMQYTAEGKTKVINVYPTVQFLYSHHIMPRYIDDNVRRLLIDGSSDKAEFCADFLASVAKEADGVAMGNGADRTKIRTEIKLSAIRQNPHFSLVGIQDGVYIIGMKDQFNIHDSKTHPLSAKLQFAVDELGFVLFDQTNSKSVDAFGPYFIELYILLDALSKQEVAQNVITYYCKHKDRLEKCLQLYDEKQGKGFICWRFLMNQVAMFDESE</sequence>
<feature type="region of interest" description="Disordered" evidence="1">
    <location>
        <begin position="67"/>
        <end position="111"/>
    </location>
</feature>
<feature type="region of interest" description="Disordered" evidence="1">
    <location>
        <begin position="337"/>
        <end position="373"/>
    </location>
</feature>
<evidence type="ECO:0000313" key="2">
    <source>
        <dbReference type="EMBL" id="KAL3759919.1"/>
    </source>
</evidence>
<feature type="compositionally biased region" description="Polar residues" evidence="1">
    <location>
        <begin position="203"/>
        <end position="219"/>
    </location>
</feature>
<comment type="caution">
    <text evidence="2">The sequence shown here is derived from an EMBL/GenBank/DDBJ whole genome shotgun (WGS) entry which is preliminary data.</text>
</comment>
<feature type="compositionally biased region" description="Gly residues" evidence="1">
    <location>
        <begin position="74"/>
        <end position="84"/>
    </location>
</feature>
<dbReference type="Proteomes" id="UP001530293">
    <property type="component" value="Unassembled WGS sequence"/>
</dbReference>
<feature type="region of interest" description="Disordered" evidence="1">
    <location>
        <begin position="165"/>
        <end position="264"/>
    </location>
</feature>
<dbReference type="InterPro" id="IPR027417">
    <property type="entry name" value="P-loop_NTPase"/>
</dbReference>
<feature type="compositionally biased region" description="Basic and acidic residues" evidence="1">
    <location>
        <begin position="236"/>
        <end position="245"/>
    </location>
</feature>
<protein>
    <submittedName>
        <fullName evidence="2">Uncharacterized protein</fullName>
    </submittedName>
</protein>
<name>A0ABD3M7E3_9STRA</name>
<gene>
    <name evidence="2" type="ORF">ACHAWU_007663</name>
</gene>
<evidence type="ECO:0000313" key="3">
    <source>
        <dbReference type="Proteomes" id="UP001530293"/>
    </source>
</evidence>
<feature type="compositionally biased region" description="Basic and acidic residues" evidence="1">
    <location>
        <begin position="183"/>
        <end position="192"/>
    </location>
</feature>
<evidence type="ECO:0000256" key="1">
    <source>
        <dbReference type="SAM" id="MobiDB-lite"/>
    </source>
</evidence>
<feature type="compositionally biased region" description="Basic and acidic residues" evidence="1">
    <location>
        <begin position="352"/>
        <end position="363"/>
    </location>
</feature>
<keyword evidence="3" id="KW-1185">Reference proteome</keyword>
<proteinExistence type="predicted"/>
<accession>A0ABD3M7E3</accession>
<reference evidence="2 3" key="1">
    <citation type="submission" date="2024-10" db="EMBL/GenBank/DDBJ databases">
        <title>Updated reference genomes for cyclostephanoid diatoms.</title>
        <authorList>
            <person name="Roberts W.R."/>
            <person name="Alverson A.J."/>
        </authorList>
    </citation>
    <scope>NUCLEOTIDE SEQUENCE [LARGE SCALE GENOMIC DNA]</scope>
    <source>
        <strain evidence="2 3">AJA232-27</strain>
    </source>
</reference>